<comment type="caution">
    <text evidence="1">The sequence shown here is derived from an EMBL/GenBank/DDBJ whole genome shotgun (WGS) entry which is preliminary data.</text>
</comment>
<protein>
    <submittedName>
        <fullName evidence="1">Uncharacterized protein</fullName>
    </submittedName>
</protein>
<evidence type="ECO:0000313" key="2">
    <source>
        <dbReference type="Proteomes" id="UP001221898"/>
    </source>
</evidence>
<proteinExistence type="predicted"/>
<dbReference type="EMBL" id="JAINUG010000184">
    <property type="protein sequence ID" value="KAJ8389299.1"/>
    <property type="molecule type" value="Genomic_DNA"/>
</dbReference>
<dbReference type="AlphaFoldDB" id="A0AAD7RRY3"/>
<name>A0AAD7RRY3_9TELE</name>
<reference evidence="1" key="1">
    <citation type="journal article" date="2023" name="Science">
        <title>Genome structures resolve the early diversification of teleost fishes.</title>
        <authorList>
            <person name="Parey E."/>
            <person name="Louis A."/>
            <person name="Montfort J."/>
            <person name="Bouchez O."/>
            <person name="Roques C."/>
            <person name="Iampietro C."/>
            <person name="Lluch J."/>
            <person name="Castinel A."/>
            <person name="Donnadieu C."/>
            <person name="Desvignes T."/>
            <person name="Floi Bucao C."/>
            <person name="Jouanno E."/>
            <person name="Wen M."/>
            <person name="Mejri S."/>
            <person name="Dirks R."/>
            <person name="Jansen H."/>
            <person name="Henkel C."/>
            <person name="Chen W.J."/>
            <person name="Zahm M."/>
            <person name="Cabau C."/>
            <person name="Klopp C."/>
            <person name="Thompson A.W."/>
            <person name="Robinson-Rechavi M."/>
            <person name="Braasch I."/>
            <person name="Lecointre G."/>
            <person name="Bobe J."/>
            <person name="Postlethwait J.H."/>
            <person name="Berthelot C."/>
            <person name="Roest Crollius H."/>
            <person name="Guiguen Y."/>
        </authorList>
    </citation>
    <scope>NUCLEOTIDE SEQUENCE</scope>
    <source>
        <strain evidence="1">NC1722</strain>
    </source>
</reference>
<organism evidence="1 2">
    <name type="scientific">Aldrovandia affinis</name>
    <dbReference type="NCBI Taxonomy" id="143900"/>
    <lineage>
        <taxon>Eukaryota</taxon>
        <taxon>Metazoa</taxon>
        <taxon>Chordata</taxon>
        <taxon>Craniata</taxon>
        <taxon>Vertebrata</taxon>
        <taxon>Euteleostomi</taxon>
        <taxon>Actinopterygii</taxon>
        <taxon>Neopterygii</taxon>
        <taxon>Teleostei</taxon>
        <taxon>Notacanthiformes</taxon>
        <taxon>Halosauridae</taxon>
        <taxon>Aldrovandia</taxon>
    </lineage>
</organism>
<keyword evidence="2" id="KW-1185">Reference proteome</keyword>
<accession>A0AAD7RRY3</accession>
<evidence type="ECO:0000313" key="1">
    <source>
        <dbReference type="EMBL" id="KAJ8389299.1"/>
    </source>
</evidence>
<gene>
    <name evidence="1" type="ORF">AAFF_G00121640</name>
</gene>
<sequence>MGIHSALPKICQHHEDVPHYPTLDDSAKTISSYSAYTFRRSGGRRAGAPPTPSEDLIRLANCCSDFDPNVPYDVCYEFPSFAAYGLKQRLWQICHGSVDKRLKAQIRREMPVDQDANVWLFTAYQAS</sequence>
<dbReference type="Proteomes" id="UP001221898">
    <property type="component" value="Unassembled WGS sequence"/>
</dbReference>